<evidence type="ECO:0000256" key="1">
    <source>
        <dbReference type="ARBA" id="ARBA00023002"/>
    </source>
</evidence>
<dbReference type="AlphaFoldDB" id="A0A365XZ02"/>
<proteinExistence type="predicted"/>
<dbReference type="PANTHER" id="PTHR43818:SF11">
    <property type="entry name" value="BCDNA.GH03377"/>
    <property type="match status" value="1"/>
</dbReference>
<dbReference type="Proteomes" id="UP000253410">
    <property type="component" value="Unassembled WGS sequence"/>
</dbReference>
<feature type="domain" description="Gfo/Idh/MocA-like oxidoreductase N-terminal" evidence="2">
    <location>
        <begin position="93"/>
        <end position="159"/>
    </location>
</feature>
<dbReference type="GO" id="GO:0016491">
    <property type="term" value="F:oxidoreductase activity"/>
    <property type="evidence" value="ECO:0007669"/>
    <property type="project" value="UniProtKB-KW"/>
</dbReference>
<organism evidence="4 5">
    <name type="scientific">Chitinophaga flava</name>
    <dbReference type="NCBI Taxonomy" id="2259036"/>
    <lineage>
        <taxon>Bacteria</taxon>
        <taxon>Pseudomonadati</taxon>
        <taxon>Bacteroidota</taxon>
        <taxon>Chitinophagia</taxon>
        <taxon>Chitinophagales</taxon>
        <taxon>Chitinophagaceae</taxon>
        <taxon>Chitinophaga</taxon>
    </lineage>
</organism>
<evidence type="ECO:0000313" key="4">
    <source>
        <dbReference type="EMBL" id="RBL91470.1"/>
    </source>
</evidence>
<dbReference type="InterPro" id="IPR036291">
    <property type="entry name" value="NAD(P)-bd_dom_sf"/>
</dbReference>
<accession>A0A365XZ02</accession>
<comment type="caution">
    <text evidence="4">The sequence shown here is derived from an EMBL/GenBank/DDBJ whole genome shotgun (WGS) entry which is preliminary data.</text>
</comment>
<reference evidence="4 5" key="1">
    <citation type="submission" date="2018-05" db="EMBL/GenBank/DDBJ databases">
        <title>Chitinophaga sp. K3CV102501T nov., isolated from isolated from a monsoon evergreen broad-leaved forest soil.</title>
        <authorList>
            <person name="Lv Y."/>
        </authorList>
    </citation>
    <scope>NUCLEOTIDE SEQUENCE [LARGE SCALE GENOMIC DNA]</scope>
    <source>
        <strain evidence="4 5">GDMCC 1.1325</strain>
    </source>
</reference>
<dbReference type="Pfam" id="PF16490">
    <property type="entry name" value="Oxidoreduct_C"/>
    <property type="match status" value="1"/>
</dbReference>
<dbReference type="InterPro" id="IPR032459">
    <property type="entry name" value="Oxidoreduct_C"/>
</dbReference>
<dbReference type="SUPFAM" id="SSF51735">
    <property type="entry name" value="NAD(P)-binding Rossmann-fold domains"/>
    <property type="match status" value="1"/>
</dbReference>
<evidence type="ECO:0000259" key="2">
    <source>
        <dbReference type="Pfam" id="PF01408"/>
    </source>
</evidence>
<dbReference type="Gene3D" id="3.30.360.10">
    <property type="entry name" value="Dihydrodipicolinate Reductase, domain 2"/>
    <property type="match status" value="1"/>
</dbReference>
<dbReference type="PROSITE" id="PS51257">
    <property type="entry name" value="PROKAR_LIPOPROTEIN"/>
    <property type="match status" value="1"/>
</dbReference>
<evidence type="ECO:0000259" key="3">
    <source>
        <dbReference type="Pfam" id="PF16490"/>
    </source>
</evidence>
<dbReference type="OrthoDB" id="9785257at2"/>
<dbReference type="InterPro" id="IPR050463">
    <property type="entry name" value="Gfo/Idh/MocA_oxidrdct_glycsds"/>
</dbReference>
<name>A0A365XZ02_9BACT</name>
<evidence type="ECO:0000313" key="5">
    <source>
        <dbReference type="Proteomes" id="UP000253410"/>
    </source>
</evidence>
<sequence>MKPATMKQNIIFATITTALLSCGTSHQKQSAMHLIALDPGHFHASLVQQQMYPGIDSTIRVFTPEGPEVKQYLASIERFNQQTDPPVHWATDVYTGHDYLEKMLQQPPGNIVVIAGNNRLKATYIRRSVHAGQHVLADKPMAIDAASFDSLQAAFQEAADKKVQLYDIMTERYEIRNTLQRELALLPDVFGTLEPGSQQDPSVVKNSVHHFKKLVAGKTMVRPAWYVDETQQGEGIVDVTTHLVDLVQWTCFPEQTIHYRTDIHVDSARRWATPMTLQQYSDITGQNSFPEYLHKNISKDSILQVYANGAFDYTIKGIHANISVTWNYQAPEGTGDTHYSLLRGSLASLIIRQGAEQQYKPVLYIESTHCHDSTYTKMVESRIAALTHKYPGLSLKKNDKGWEVVIPETLAKKHEALFGKVMQQFLEYIRNNNMPAWEVPNMLAKYYTTTQALTLAQQTASRQ</sequence>
<dbReference type="InterPro" id="IPR000683">
    <property type="entry name" value="Gfo/Idh/MocA-like_OxRdtase_N"/>
</dbReference>
<dbReference type="EMBL" id="QFFJ01000001">
    <property type="protein sequence ID" value="RBL91470.1"/>
    <property type="molecule type" value="Genomic_DNA"/>
</dbReference>
<gene>
    <name evidence="4" type="ORF">DF182_02315</name>
</gene>
<keyword evidence="1" id="KW-0560">Oxidoreductase</keyword>
<protein>
    <submittedName>
        <fullName evidence="4">Oxidoreductase</fullName>
    </submittedName>
</protein>
<dbReference type="Gene3D" id="3.40.50.720">
    <property type="entry name" value="NAD(P)-binding Rossmann-like Domain"/>
    <property type="match status" value="1"/>
</dbReference>
<keyword evidence="5" id="KW-1185">Reference proteome</keyword>
<dbReference type="PANTHER" id="PTHR43818">
    <property type="entry name" value="BCDNA.GH03377"/>
    <property type="match status" value="1"/>
</dbReference>
<dbReference type="Pfam" id="PF01408">
    <property type="entry name" value="GFO_IDH_MocA"/>
    <property type="match status" value="1"/>
</dbReference>
<feature type="domain" description="Putative oxidoreductase C-terminal" evidence="3">
    <location>
        <begin position="179"/>
        <end position="456"/>
    </location>
</feature>
<dbReference type="GO" id="GO:0000166">
    <property type="term" value="F:nucleotide binding"/>
    <property type="evidence" value="ECO:0007669"/>
    <property type="project" value="InterPro"/>
</dbReference>